<reference evidence="2 3" key="2">
    <citation type="journal article" date="2017" name="Front. Plant Sci.">
        <title>Gene Classification and Mining of Molecular Markers Useful in Red Clover (Trifolium pratense) Breeding.</title>
        <authorList>
            <person name="Istvanek J."/>
            <person name="Dluhosova J."/>
            <person name="Dluhos P."/>
            <person name="Patkova L."/>
            <person name="Nedelnik J."/>
            <person name="Repkova J."/>
        </authorList>
    </citation>
    <scope>NUCLEOTIDE SEQUENCE [LARGE SCALE GENOMIC DNA]</scope>
    <source>
        <strain evidence="3">cv. Tatra</strain>
        <tissue evidence="2">Young leaves</tissue>
    </source>
</reference>
<feature type="compositionally biased region" description="Basic and acidic residues" evidence="1">
    <location>
        <begin position="84"/>
        <end position="102"/>
    </location>
</feature>
<dbReference type="EMBL" id="ASHM01034013">
    <property type="protein sequence ID" value="PNX78377.1"/>
    <property type="molecule type" value="Genomic_DNA"/>
</dbReference>
<dbReference type="ExpressionAtlas" id="A0A2K3LIL6">
    <property type="expression patterns" value="baseline"/>
</dbReference>
<feature type="region of interest" description="Disordered" evidence="1">
    <location>
        <begin position="76"/>
        <end position="107"/>
    </location>
</feature>
<evidence type="ECO:0000313" key="2">
    <source>
        <dbReference type="EMBL" id="PNX78377.1"/>
    </source>
</evidence>
<feature type="compositionally biased region" description="Acidic residues" evidence="1">
    <location>
        <begin position="1"/>
        <end position="45"/>
    </location>
</feature>
<evidence type="ECO:0000313" key="3">
    <source>
        <dbReference type="Proteomes" id="UP000236291"/>
    </source>
</evidence>
<comment type="caution">
    <text evidence="2">The sequence shown here is derived from an EMBL/GenBank/DDBJ whole genome shotgun (WGS) entry which is preliminary data.</text>
</comment>
<dbReference type="STRING" id="57577.A0A2K3LIL6"/>
<dbReference type="AlphaFoldDB" id="A0A2K3LIL6"/>
<reference evidence="2 3" key="1">
    <citation type="journal article" date="2014" name="Am. J. Bot.">
        <title>Genome assembly and annotation for red clover (Trifolium pratense; Fabaceae).</title>
        <authorList>
            <person name="Istvanek J."/>
            <person name="Jaros M."/>
            <person name="Krenek A."/>
            <person name="Repkova J."/>
        </authorList>
    </citation>
    <scope>NUCLEOTIDE SEQUENCE [LARGE SCALE GENOMIC DNA]</scope>
    <source>
        <strain evidence="3">cv. Tatra</strain>
        <tissue evidence="2">Young leaves</tissue>
    </source>
</reference>
<evidence type="ECO:0000256" key="1">
    <source>
        <dbReference type="SAM" id="MobiDB-lite"/>
    </source>
</evidence>
<sequence length="163" mass="18821">MDQNQEEEPPTAMEDGDNSIDDVEDDGENEEEVEEEEEDTVDEDEFMFREGTNPLDFLHDNDSGVQMCQKLLDYNALPNKKRKAPEQSHREGTSSKKAREDDISGVCPADMIEIMNFEQTRSKKRGRQKGSKKKLDEKLSQMLGDANLHYANRRYDMVHYSVI</sequence>
<gene>
    <name evidence="2" type="ORF">L195_g034355</name>
</gene>
<feature type="region of interest" description="Disordered" evidence="1">
    <location>
        <begin position="1"/>
        <end position="61"/>
    </location>
</feature>
<name>A0A2K3LIL6_TRIPR</name>
<protein>
    <submittedName>
        <fullName evidence="2">General transcription factor 3C polypeptide</fullName>
    </submittedName>
</protein>
<dbReference type="Proteomes" id="UP000236291">
    <property type="component" value="Unassembled WGS sequence"/>
</dbReference>
<proteinExistence type="predicted"/>
<organism evidence="2 3">
    <name type="scientific">Trifolium pratense</name>
    <name type="common">Red clover</name>
    <dbReference type="NCBI Taxonomy" id="57577"/>
    <lineage>
        <taxon>Eukaryota</taxon>
        <taxon>Viridiplantae</taxon>
        <taxon>Streptophyta</taxon>
        <taxon>Embryophyta</taxon>
        <taxon>Tracheophyta</taxon>
        <taxon>Spermatophyta</taxon>
        <taxon>Magnoliopsida</taxon>
        <taxon>eudicotyledons</taxon>
        <taxon>Gunneridae</taxon>
        <taxon>Pentapetalae</taxon>
        <taxon>rosids</taxon>
        <taxon>fabids</taxon>
        <taxon>Fabales</taxon>
        <taxon>Fabaceae</taxon>
        <taxon>Papilionoideae</taxon>
        <taxon>50 kb inversion clade</taxon>
        <taxon>NPAAA clade</taxon>
        <taxon>Hologalegina</taxon>
        <taxon>IRL clade</taxon>
        <taxon>Trifolieae</taxon>
        <taxon>Trifolium</taxon>
    </lineage>
</organism>
<accession>A0A2K3LIL6</accession>